<proteinExistence type="predicted"/>
<dbReference type="EMBL" id="RJJD01000001">
    <property type="protein sequence ID" value="RNI31394.1"/>
    <property type="molecule type" value="Genomic_DNA"/>
</dbReference>
<keyword evidence="2" id="KW-1185">Reference proteome</keyword>
<dbReference type="Proteomes" id="UP000272117">
    <property type="component" value="Unassembled WGS sequence"/>
</dbReference>
<organism evidence="1 2">
    <name type="scientific">Rufibacter latericius</name>
    <dbReference type="NCBI Taxonomy" id="2487040"/>
    <lineage>
        <taxon>Bacteria</taxon>
        <taxon>Pseudomonadati</taxon>
        <taxon>Bacteroidota</taxon>
        <taxon>Cytophagia</taxon>
        <taxon>Cytophagales</taxon>
        <taxon>Hymenobacteraceae</taxon>
        <taxon>Rufibacter</taxon>
    </lineage>
</organism>
<reference evidence="1 2" key="1">
    <citation type="submission" date="2018-11" db="EMBL/GenBank/DDBJ databases">
        <title>Rufibacter latericius sp. nov., isolated from water in Baiyang Lake.</title>
        <authorList>
            <person name="Yang Y."/>
        </authorList>
    </citation>
    <scope>NUCLEOTIDE SEQUENCE [LARGE SCALE GENOMIC DNA]</scope>
    <source>
        <strain evidence="1 2">R-22-1c-1</strain>
    </source>
</reference>
<gene>
    <name evidence="1" type="ORF">EFB08_02385</name>
</gene>
<comment type="caution">
    <text evidence="1">The sequence shown here is derived from an EMBL/GenBank/DDBJ whole genome shotgun (WGS) entry which is preliminary data.</text>
</comment>
<name>A0A3M9N0S2_9BACT</name>
<protein>
    <submittedName>
        <fullName evidence="1">Uncharacterized protein</fullName>
    </submittedName>
</protein>
<dbReference type="AlphaFoldDB" id="A0A3M9N0S2"/>
<evidence type="ECO:0000313" key="2">
    <source>
        <dbReference type="Proteomes" id="UP000272117"/>
    </source>
</evidence>
<evidence type="ECO:0000313" key="1">
    <source>
        <dbReference type="EMBL" id="RNI31394.1"/>
    </source>
</evidence>
<sequence>MEAWLFSLKLILIILYSLLSSQSIQEPARTKKGVEQMLSYHFGCKMELLILTRNLTCHQFIGSDQYLAAANKVLF</sequence>
<accession>A0A3M9N0S2</accession>